<organism evidence="1 2">
    <name type="scientific">Rickenella mellea</name>
    <dbReference type="NCBI Taxonomy" id="50990"/>
    <lineage>
        <taxon>Eukaryota</taxon>
        <taxon>Fungi</taxon>
        <taxon>Dikarya</taxon>
        <taxon>Basidiomycota</taxon>
        <taxon>Agaricomycotina</taxon>
        <taxon>Agaricomycetes</taxon>
        <taxon>Hymenochaetales</taxon>
        <taxon>Rickenellaceae</taxon>
        <taxon>Rickenella</taxon>
    </lineage>
</organism>
<gene>
    <name evidence="1" type="ORF">BD410DRAFT_829447</name>
</gene>
<dbReference type="OrthoDB" id="2786194at2759"/>
<evidence type="ECO:0008006" key="3">
    <source>
        <dbReference type="Google" id="ProtNLM"/>
    </source>
</evidence>
<protein>
    <recommendedName>
        <fullName evidence="3">F-box domain-containing protein</fullName>
    </recommendedName>
</protein>
<reference evidence="1 2" key="1">
    <citation type="submission" date="2018-06" db="EMBL/GenBank/DDBJ databases">
        <title>A transcriptomic atlas of mushroom development highlights an independent origin of complex multicellularity.</title>
        <authorList>
            <consortium name="DOE Joint Genome Institute"/>
            <person name="Krizsan K."/>
            <person name="Almasi E."/>
            <person name="Merenyi Z."/>
            <person name="Sahu N."/>
            <person name="Viragh M."/>
            <person name="Koszo T."/>
            <person name="Mondo S."/>
            <person name="Kiss B."/>
            <person name="Balint B."/>
            <person name="Kues U."/>
            <person name="Barry K."/>
            <person name="Hegedus J.C."/>
            <person name="Henrissat B."/>
            <person name="Johnson J."/>
            <person name="Lipzen A."/>
            <person name="Ohm R."/>
            <person name="Nagy I."/>
            <person name="Pangilinan J."/>
            <person name="Yan J."/>
            <person name="Xiong Y."/>
            <person name="Grigoriev I.V."/>
            <person name="Hibbett D.S."/>
            <person name="Nagy L.G."/>
        </authorList>
    </citation>
    <scope>NUCLEOTIDE SEQUENCE [LARGE SCALE GENOMIC DNA]</scope>
    <source>
        <strain evidence="1 2">SZMC22713</strain>
    </source>
</reference>
<name>A0A4Y7PZH7_9AGAM</name>
<dbReference type="EMBL" id="ML170185">
    <property type="protein sequence ID" value="TDL20793.1"/>
    <property type="molecule type" value="Genomic_DNA"/>
</dbReference>
<dbReference type="AlphaFoldDB" id="A0A4Y7PZH7"/>
<accession>A0A4Y7PZH7</accession>
<proteinExistence type="predicted"/>
<dbReference type="Proteomes" id="UP000294933">
    <property type="component" value="Unassembled WGS sequence"/>
</dbReference>
<dbReference type="VEuPathDB" id="FungiDB:BD410DRAFT_829447"/>
<keyword evidence="2" id="KW-1185">Reference proteome</keyword>
<sequence>MRNLCSISNDVQSLVWSHLCARDLVSIMLTCKAMNISISQDKQLWVGCAARQLPADNYLIPYRRSLENVDASDVRSWLGHGMSLHRSYSSFSPTIQKLDSIVPRIDTWVKLIRGRWCLVASSNVSESRLTLWDLSTRSGCCPHLCCEIFFPGPIMDGQIDDDRTTIRIAVTVGSSEPYIQIISVGRLYGNARFKMLGSVPGASHSLLLHGSEVVVALMNDDDAFPVVIEWTTEKIAVLGPVPLKDSARYHDLNPHLPCCAVKYWNEFIVLVMTSEVQIYKKPDFASHEHSPCGALISIHPIDLQCYGSPLTVDKAYFVDSEAMPMTLPYPPSQIDFDDGRGVFVVGNSRGELFVGRFVDDNLLSTSSVHDDLPNISDSNDIGRNKPVQMTLPVFYSYANIVRQGSIPLPLRKAATKLWGLVDGRPFTAPGWSSDWLRFRNIDRWIVPHLRWGAADPYFHFGDGGLTCFDGNQATSAVLRHDHRILGNIYPVAYREDDHTEVIFRVGQRYYFQAECNEYDRGELDIFELNIYVFAITHAVLKSPNSLQSNVFGRYDAARLLDTYYGSPDCATVCQETQIHEYDDILQETIFPTELESDRNPATCSVENGRIVIHEPEWVSPF</sequence>
<evidence type="ECO:0000313" key="2">
    <source>
        <dbReference type="Proteomes" id="UP000294933"/>
    </source>
</evidence>
<evidence type="ECO:0000313" key="1">
    <source>
        <dbReference type="EMBL" id="TDL20793.1"/>
    </source>
</evidence>